<organism evidence="5 6">
    <name type="scientific">Aurantimonas aggregata</name>
    <dbReference type="NCBI Taxonomy" id="2047720"/>
    <lineage>
        <taxon>Bacteria</taxon>
        <taxon>Pseudomonadati</taxon>
        <taxon>Pseudomonadota</taxon>
        <taxon>Alphaproteobacteria</taxon>
        <taxon>Hyphomicrobiales</taxon>
        <taxon>Aurantimonadaceae</taxon>
        <taxon>Aurantimonas</taxon>
    </lineage>
</organism>
<keyword evidence="6" id="KW-1185">Reference proteome</keyword>
<dbReference type="InterPro" id="IPR036249">
    <property type="entry name" value="Thioredoxin-like_sf"/>
</dbReference>
<dbReference type="AlphaFoldDB" id="A0A6L9MLX6"/>
<sequence>MLWSLLAGVTVLLAFALTGLVDLRSGIGPVKYVTTGVSTIGAEFALVDQDGAARTWSSFRGKPVAVFFGFTNCPDICPTTLAELSLLLEGMGPESDNLTVVLVSGDPKRDTPAVLKEYLTSFDPRITALTGEEGQIDAAFSAFKAYRKVVPLERDEYTVDHSAGVYLYDREGAFVGTLDMHEPQEVRMEKLERLVSV</sequence>
<keyword evidence="4" id="KW-1015">Disulfide bond</keyword>
<feature type="disulfide bond" description="Redox-active" evidence="4">
    <location>
        <begin position="73"/>
        <end position="77"/>
    </location>
</feature>
<name>A0A6L9MLX6_9HYPH</name>
<feature type="binding site" evidence="3">
    <location>
        <position position="73"/>
    </location>
    <ligand>
        <name>Cu cation</name>
        <dbReference type="ChEBI" id="CHEBI:23378"/>
    </ligand>
</feature>
<dbReference type="InterPro" id="IPR003782">
    <property type="entry name" value="SCO1/SenC"/>
</dbReference>
<accession>A0A6L9MLX6</accession>
<evidence type="ECO:0000256" key="3">
    <source>
        <dbReference type="PIRSR" id="PIRSR603782-1"/>
    </source>
</evidence>
<feature type="binding site" evidence="3">
    <location>
        <position position="161"/>
    </location>
    <ligand>
        <name>Cu cation</name>
        <dbReference type="ChEBI" id="CHEBI:23378"/>
    </ligand>
</feature>
<reference evidence="5 6" key="1">
    <citation type="submission" date="2020-01" db="EMBL/GenBank/DDBJ databases">
        <title>Genomes of bacteria type strains.</title>
        <authorList>
            <person name="Chen J."/>
            <person name="Zhu S."/>
            <person name="Chen J."/>
        </authorList>
    </citation>
    <scope>NUCLEOTIDE SEQUENCE [LARGE SCALE GENOMIC DNA]</scope>
    <source>
        <strain evidence="5 6">KCTC 52919</strain>
    </source>
</reference>
<dbReference type="PANTHER" id="PTHR12151:SF25">
    <property type="entry name" value="LINALOOL DEHYDRATASE_ISOMERASE DOMAIN-CONTAINING PROTEIN"/>
    <property type="match status" value="1"/>
</dbReference>
<dbReference type="FunFam" id="3.40.30.10:FF:000013">
    <property type="entry name" value="Blast:Protein SCO1 homolog, mitochondrial"/>
    <property type="match status" value="1"/>
</dbReference>
<protein>
    <submittedName>
        <fullName evidence="5">Redoxin domain-containing protein</fullName>
    </submittedName>
</protein>
<keyword evidence="3" id="KW-0479">Metal-binding</keyword>
<evidence type="ECO:0000313" key="5">
    <source>
        <dbReference type="EMBL" id="NDV88847.1"/>
    </source>
</evidence>
<keyword evidence="2 3" id="KW-0186">Copper</keyword>
<comment type="caution">
    <text evidence="5">The sequence shown here is derived from an EMBL/GenBank/DDBJ whole genome shotgun (WGS) entry which is preliminary data.</text>
</comment>
<dbReference type="Pfam" id="PF02630">
    <property type="entry name" value="SCO1-SenC"/>
    <property type="match status" value="1"/>
</dbReference>
<feature type="binding site" evidence="3">
    <location>
        <position position="77"/>
    </location>
    <ligand>
        <name>Cu cation</name>
        <dbReference type="ChEBI" id="CHEBI:23378"/>
    </ligand>
</feature>
<proteinExistence type="inferred from homology"/>
<evidence type="ECO:0000256" key="1">
    <source>
        <dbReference type="ARBA" id="ARBA00010996"/>
    </source>
</evidence>
<dbReference type="PANTHER" id="PTHR12151">
    <property type="entry name" value="ELECTRON TRANSPORT PROTIN SCO1/SENC FAMILY MEMBER"/>
    <property type="match status" value="1"/>
</dbReference>
<dbReference type="SUPFAM" id="SSF52833">
    <property type="entry name" value="Thioredoxin-like"/>
    <property type="match status" value="1"/>
</dbReference>
<dbReference type="Gene3D" id="3.40.30.10">
    <property type="entry name" value="Glutaredoxin"/>
    <property type="match status" value="1"/>
</dbReference>
<evidence type="ECO:0000313" key="6">
    <source>
        <dbReference type="Proteomes" id="UP000476332"/>
    </source>
</evidence>
<dbReference type="Proteomes" id="UP000476332">
    <property type="component" value="Unassembled WGS sequence"/>
</dbReference>
<dbReference type="EMBL" id="JAAAMJ010000021">
    <property type="protein sequence ID" value="NDV88847.1"/>
    <property type="molecule type" value="Genomic_DNA"/>
</dbReference>
<evidence type="ECO:0000256" key="4">
    <source>
        <dbReference type="PIRSR" id="PIRSR603782-2"/>
    </source>
</evidence>
<dbReference type="CDD" id="cd02968">
    <property type="entry name" value="SCO"/>
    <property type="match status" value="1"/>
</dbReference>
<comment type="similarity">
    <text evidence="1">Belongs to the SCO1/2 family.</text>
</comment>
<evidence type="ECO:0000256" key="2">
    <source>
        <dbReference type="ARBA" id="ARBA00023008"/>
    </source>
</evidence>
<dbReference type="GO" id="GO:0046872">
    <property type="term" value="F:metal ion binding"/>
    <property type="evidence" value="ECO:0007669"/>
    <property type="project" value="UniProtKB-KW"/>
</dbReference>
<gene>
    <name evidence="5" type="ORF">GTW51_19340</name>
</gene>